<dbReference type="Proteomes" id="UP000325785">
    <property type="component" value="Chromosome"/>
</dbReference>
<proteinExistence type="inferred from homology"/>
<dbReference type="InterPro" id="IPR020904">
    <property type="entry name" value="Sc_DH/Rdtase_CS"/>
</dbReference>
<dbReference type="Pfam" id="PF13561">
    <property type="entry name" value="adh_short_C2"/>
    <property type="match status" value="1"/>
</dbReference>
<evidence type="ECO:0000256" key="2">
    <source>
        <dbReference type="ARBA" id="ARBA00006484"/>
    </source>
</evidence>
<dbReference type="PROSITE" id="PS00061">
    <property type="entry name" value="ADH_SHORT"/>
    <property type="match status" value="1"/>
</dbReference>
<dbReference type="FunFam" id="3.40.50.720:FF:000115">
    <property type="entry name" value="3-oxoacyl-[acyl-carrier-protein] reductase FabG"/>
    <property type="match status" value="1"/>
</dbReference>
<dbReference type="PANTHER" id="PTHR42760:SF40">
    <property type="entry name" value="3-OXOACYL-[ACYL-CARRIER-PROTEIN] REDUCTASE, CHLOROPLASTIC"/>
    <property type="match status" value="1"/>
</dbReference>
<evidence type="ECO:0000256" key="6">
    <source>
        <dbReference type="ARBA" id="ARBA00029899"/>
    </source>
</evidence>
<comment type="function">
    <text evidence="1">Catalyzes the NADPH-dependent reduction of beta-ketoacyl-ACP substrates to beta-hydroxyacyl-ACP products, the first reductive step in the elongation cycle of fatty acid biosynthesis.</text>
</comment>
<feature type="domain" description="Ketoreductase" evidence="8">
    <location>
        <begin position="8"/>
        <end position="186"/>
    </location>
</feature>
<dbReference type="PANTHER" id="PTHR42760">
    <property type="entry name" value="SHORT-CHAIN DEHYDROGENASES/REDUCTASES FAMILY MEMBER"/>
    <property type="match status" value="1"/>
</dbReference>
<gene>
    <name evidence="9" type="primary">fabG_7</name>
    <name evidence="9" type="ORF">RIdsm_01857</name>
</gene>
<dbReference type="SMART" id="SM00822">
    <property type="entry name" value="PKS_KR"/>
    <property type="match status" value="1"/>
</dbReference>
<accession>A0A5P3ABI4</accession>
<evidence type="ECO:0000256" key="1">
    <source>
        <dbReference type="ARBA" id="ARBA00002607"/>
    </source>
</evidence>
<evidence type="ECO:0000256" key="5">
    <source>
        <dbReference type="ARBA" id="ARBA00023002"/>
    </source>
</evidence>
<evidence type="ECO:0000256" key="7">
    <source>
        <dbReference type="ARBA" id="ARBA00048508"/>
    </source>
</evidence>
<dbReference type="AlphaFoldDB" id="A0A5P3ABI4"/>
<dbReference type="GO" id="GO:0030497">
    <property type="term" value="P:fatty acid elongation"/>
    <property type="evidence" value="ECO:0007669"/>
    <property type="project" value="TreeGrafter"/>
</dbReference>
<organism evidence="9 10">
    <name type="scientific">Roseovarius indicus</name>
    <dbReference type="NCBI Taxonomy" id="540747"/>
    <lineage>
        <taxon>Bacteria</taxon>
        <taxon>Pseudomonadati</taxon>
        <taxon>Pseudomonadota</taxon>
        <taxon>Alphaproteobacteria</taxon>
        <taxon>Rhodobacterales</taxon>
        <taxon>Roseobacteraceae</taxon>
        <taxon>Roseovarius</taxon>
    </lineage>
</organism>
<dbReference type="InterPro" id="IPR036291">
    <property type="entry name" value="NAD(P)-bd_dom_sf"/>
</dbReference>
<comment type="catalytic activity">
    <reaction evidence="7">
        <text>a (3R)-hydroxyacyl-[ACP] + NADP(+) = a 3-oxoacyl-[ACP] + NADPH + H(+)</text>
        <dbReference type="Rhea" id="RHEA:17397"/>
        <dbReference type="Rhea" id="RHEA-COMP:9916"/>
        <dbReference type="Rhea" id="RHEA-COMP:9945"/>
        <dbReference type="ChEBI" id="CHEBI:15378"/>
        <dbReference type="ChEBI" id="CHEBI:57783"/>
        <dbReference type="ChEBI" id="CHEBI:58349"/>
        <dbReference type="ChEBI" id="CHEBI:78776"/>
        <dbReference type="ChEBI" id="CHEBI:78827"/>
        <dbReference type="EC" id="1.1.1.100"/>
    </reaction>
</comment>
<evidence type="ECO:0000256" key="4">
    <source>
        <dbReference type="ARBA" id="ARBA00022857"/>
    </source>
</evidence>
<dbReference type="Gene3D" id="3.40.50.720">
    <property type="entry name" value="NAD(P)-binding Rossmann-like Domain"/>
    <property type="match status" value="1"/>
</dbReference>
<dbReference type="KEGG" id="rid:RIdsm_01857"/>
<keyword evidence="4" id="KW-0521">NADP</keyword>
<evidence type="ECO:0000313" key="10">
    <source>
        <dbReference type="Proteomes" id="UP000325785"/>
    </source>
</evidence>
<comment type="similarity">
    <text evidence="2">Belongs to the short-chain dehydrogenases/reductases (SDR) family.</text>
</comment>
<dbReference type="InterPro" id="IPR057326">
    <property type="entry name" value="KR_dom"/>
</dbReference>
<dbReference type="RefSeq" id="WP_217625288.1">
    <property type="nucleotide sequence ID" value="NZ_CP031598.1"/>
</dbReference>
<evidence type="ECO:0000313" key="9">
    <source>
        <dbReference type="EMBL" id="QEW26063.1"/>
    </source>
</evidence>
<name>A0A5P3ABI4_9RHOB</name>
<dbReference type="PRINTS" id="PR00080">
    <property type="entry name" value="SDRFAMILY"/>
</dbReference>
<sequence>MIDAKTGRTAVVTGGGRGIGLAIGRRFAQNGDAVVLLDLDPGVAEAAEKIAEETGVTVKGLTCDVTDGAQVKETFAAIADEFGSVDILINNAGVLRDNLIHKMSEDDWDTVMGVHLKGAYLCAKAAQTYMVPKRYGKIVNLSSTSSLGNRGQLNYSTAKAGLQGFTRTLALDLGKFSINVNCIAPGFIDTEMTRSTAERQGISPDDYKKMKAEKIAIGRVGVPEDVANVANFLASDEASFVNGQIIYVSGGPETRR</sequence>
<dbReference type="InterPro" id="IPR002347">
    <property type="entry name" value="SDR_fam"/>
</dbReference>
<dbReference type="PRINTS" id="PR00081">
    <property type="entry name" value="GDHRDH"/>
</dbReference>
<dbReference type="NCBIfam" id="NF009466">
    <property type="entry name" value="PRK12826.1-2"/>
    <property type="match status" value="1"/>
</dbReference>
<dbReference type="SUPFAM" id="SSF51735">
    <property type="entry name" value="NAD(P)-binding Rossmann-fold domains"/>
    <property type="match status" value="1"/>
</dbReference>
<dbReference type="GO" id="GO:0004316">
    <property type="term" value="F:3-oxoacyl-[acyl-carrier-protein] reductase (NADPH) activity"/>
    <property type="evidence" value="ECO:0007669"/>
    <property type="project" value="UniProtKB-EC"/>
</dbReference>
<protein>
    <recommendedName>
        <fullName evidence="3">3-oxoacyl-[acyl-carrier-protein] reductase FabG</fullName>
    </recommendedName>
    <alternativeName>
        <fullName evidence="6">Beta-ketoacyl-ACP reductase</fullName>
    </alternativeName>
</protein>
<keyword evidence="5 9" id="KW-0560">Oxidoreductase</keyword>
<dbReference type="EMBL" id="CP031598">
    <property type="protein sequence ID" value="QEW26063.1"/>
    <property type="molecule type" value="Genomic_DNA"/>
</dbReference>
<evidence type="ECO:0000256" key="3">
    <source>
        <dbReference type="ARBA" id="ARBA00017650"/>
    </source>
</evidence>
<dbReference type="NCBIfam" id="NF005559">
    <property type="entry name" value="PRK07231.1"/>
    <property type="match status" value="1"/>
</dbReference>
<reference evidence="9 10" key="1">
    <citation type="submission" date="2018-08" db="EMBL/GenBank/DDBJ databases">
        <title>Genetic Globetrotter - A new plasmid hitch-hiking vast phylogenetic and geographic distances.</title>
        <authorList>
            <person name="Vollmers J."/>
            <person name="Petersen J."/>
        </authorList>
    </citation>
    <scope>NUCLEOTIDE SEQUENCE [LARGE SCALE GENOMIC DNA]</scope>
    <source>
        <strain evidence="9 10">DSM 26383</strain>
    </source>
</reference>
<evidence type="ECO:0000259" key="8">
    <source>
        <dbReference type="SMART" id="SM00822"/>
    </source>
</evidence>